<dbReference type="EMBL" id="WUMK01000001">
    <property type="protein sequence ID" value="MXN43595.1"/>
    <property type="molecule type" value="Genomic_DNA"/>
</dbReference>
<organism evidence="3 4">
    <name type="scientific">Shinella kummerowiae</name>
    <dbReference type="NCBI Taxonomy" id="417745"/>
    <lineage>
        <taxon>Bacteria</taxon>
        <taxon>Pseudomonadati</taxon>
        <taxon>Pseudomonadota</taxon>
        <taxon>Alphaproteobacteria</taxon>
        <taxon>Hyphomicrobiales</taxon>
        <taxon>Rhizobiaceae</taxon>
        <taxon>Shinella</taxon>
    </lineage>
</organism>
<dbReference type="InterPro" id="IPR050097">
    <property type="entry name" value="Ferredoxin-NADP_redctase_2"/>
</dbReference>
<sequence>MELAADTDVVVVGAGPVALFAVFQLGLYGLTCTLVDSLDRAGGQCAVLYPDKPIYDVPGFPKIDGLELTDRLLAQIAPFSPRFQFASTVVGFAQQPDGRFQVALNDGASLGARVVVVATGLGTFVPGAGEPSLEAGPAPAWPLERSGDAFIVDPERFETSQPGVFAIGDACHYPGKLRLILSGFHEVALMTQAVRRICLPGGRSTLEYTTSSSRLKKRIEGASSAKE</sequence>
<dbReference type="OrthoDB" id="9806179at2"/>
<dbReference type="InterPro" id="IPR036188">
    <property type="entry name" value="FAD/NAD-bd_sf"/>
</dbReference>
<reference evidence="3 4" key="1">
    <citation type="submission" date="2019-12" db="EMBL/GenBank/DDBJ databases">
        <title>Shinella kummerowiae sp. nov., a symbiotic bacterium isolated from root nodules of the herbal legume Kummerowia stipulacea.</title>
        <authorList>
            <person name="Gao J."/>
        </authorList>
    </citation>
    <scope>NUCLEOTIDE SEQUENCE [LARGE SCALE GENOMIC DNA]</scope>
    <source>
        <strain evidence="3 4">CCBAU 25048</strain>
    </source>
</reference>
<keyword evidence="1" id="KW-0285">Flavoprotein</keyword>
<dbReference type="AlphaFoldDB" id="A0A6N8S3C6"/>
<keyword evidence="4" id="KW-1185">Reference proteome</keyword>
<keyword evidence="2" id="KW-0560">Oxidoreductase</keyword>
<protein>
    <submittedName>
        <fullName evidence="3">NAD(P)/FAD-dependent oxidoreductase</fullName>
    </submittedName>
</protein>
<proteinExistence type="predicted"/>
<gene>
    <name evidence="3" type="ORF">GR138_00240</name>
</gene>
<dbReference type="GO" id="GO:0016491">
    <property type="term" value="F:oxidoreductase activity"/>
    <property type="evidence" value="ECO:0007669"/>
    <property type="project" value="UniProtKB-KW"/>
</dbReference>
<evidence type="ECO:0000256" key="1">
    <source>
        <dbReference type="ARBA" id="ARBA00022630"/>
    </source>
</evidence>
<name>A0A6N8S3C6_9HYPH</name>
<evidence type="ECO:0000313" key="4">
    <source>
        <dbReference type="Proteomes" id="UP000435802"/>
    </source>
</evidence>
<dbReference type="RefSeq" id="WP_160856615.1">
    <property type="nucleotide sequence ID" value="NZ_WUMK01000001.1"/>
</dbReference>
<dbReference type="Proteomes" id="UP000435802">
    <property type="component" value="Unassembled WGS sequence"/>
</dbReference>
<dbReference type="SUPFAM" id="SSF51905">
    <property type="entry name" value="FAD/NAD(P)-binding domain"/>
    <property type="match status" value="1"/>
</dbReference>
<dbReference type="PANTHER" id="PTHR48105">
    <property type="entry name" value="THIOREDOXIN REDUCTASE 1-RELATED-RELATED"/>
    <property type="match status" value="1"/>
</dbReference>
<comment type="caution">
    <text evidence="3">The sequence shown here is derived from an EMBL/GenBank/DDBJ whole genome shotgun (WGS) entry which is preliminary data.</text>
</comment>
<dbReference type="Gene3D" id="3.50.50.60">
    <property type="entry name" value="FAD/NAD(P)-binding domain"/>
    <property type="match status" value="1"/>
</dbReference>
<accession>A0A6N8S3C6</accession>
<evidence type="ECO:0000313" key="3">
    <source>
        <dbReference type="EMBL" id="MXN43595.1"/>
    </source>
</evidence>
<dbReference type="PRINTS" id="PR00469">
    <property type="entry name" value="PNDRDTASEII"/>
</dbReference>
<evidence type="ECO:0000256" key="2">
    <source>
        <dbReference type="ARBA" id="ARBA00023002"/>
    </source>
</evidence>
<dbReference type="PRINTS" id="PR00368">
    <property type="entry name" value="FADPNR"/>
</dbReference>